<reference evidence="1 2" key="1">
    <citation type="submission" date="2017-05" db="EMBL/GenBank/DDBJ databases">
        <title>Biotechnological potential of actinobacteria isolated from South African environments.</title>
        <authorList>
            <person name="Le Roes-Hill M."/>
            <person name="Prins A."/>
            <person name="Durrell K.A."/>
        </authorList>
    </citation>
    <scope>NUCLEOTIDE SEQUENCE [LARGE SCALE GENOMIC DNA]</scope>
    <source>
        <strain evidence="1">M26</strain>
    </source>
</reference>
<protein>
    <submittedName>
        <fullName evidence="1">Uncharacterized protein</fullName>
    </submittedName>
</protein>
<organism evidence="1 2">
    <name type="scientific">Streptosporangium minutum</name>
    <dbReference type="NCBI Taxonomy" id="569862"/>
    <lineage>
        <taxon>Bacteria</taxon>
        <taxon>Bacillati</taxon>
        <taxon>Actinomycetota</taxon>
        <taxon>Actinomycetes</taxon>
        <taxon>Streptosporangiales</taxon>
        <taxon>Streptosporangiaceae</taxon>
        <taxon>Streptosporangium</taxon>
    </lineage>
</organism>
<dbReference type="AlphaFoldDB" id="A0A243RXE4"/>
<evidence type="ECO:0000313" key="2">
    <source>
        <dbReference type="Proteomes" id="UP000194761"/>
    </source>
</evidence>
<keyword evidence="2" id="KW-1185">Reference proteome</keyword>
<gene>
    <name evidence="1" type="ORF">CA984_03960</name>
</gene>
<dbReference type="EMBL" id="NGFP01000010">
    <property type="protein sequence ID" value="OUC99203.1"/>
    <property type="molecule type" value="Genomic_DNA"/>
</dbReference>
<comment type="caution">
    <text evidence="1">The sequence shown here is derived from an EMBL/GenBank/DDBJ whole genome shotgun (WGS) entry which is preliminary data.</text>
</comment>
<accession>A0A243RXE4</accession>
<dbReference type="Proteomes" id="UP000194761">
    <property type="component" value="Unassembled WGS sequence"/>
</dbReference>
<sequence>MPEPDRDLSRKAIAQALADLADTDRLTLVEIAADGVTTFLLHRDDNGRPRGRSWSATWPGLAGERGWGTHPAETREAVLRMARAASSTADVMLVAASSADPQVEQALAWLRAAHPAAQVLRAEAPIAALIREVIADDPLTRSYELIVVLVDSDTSRPRLTSRQLFPLGSRPGARTRVALRCEAAGAHGTAFAVVTWQGPKPRLLSVQSAPVAPGRYEVTAELVRPGRVRFTGLPALSPDPRGWDQLVAALPDRLAGGSGPAHLVCAVEVCGADDQVAERLSRARQMISSASGELGGLLRVSLLAYAAHSYDPSAPEFPVRIAAWEAGAGEALNALGALEERGAVARGYPYHPHAAQLEDMLAVVVERLGRADPAPAVILTVGGLPPHPARTDQSRILPCPHRHDWRKLLAALRQRQGTVLGAICDQPADQAHQVWHRIGAAALAHLEAVDVRGLAADLGLVASSPVHLPFPLLDETE</sequence>
<dbReference type="RefSeq" id="WP_086568214.1">
    <property type="nucleotide sequence ID" value="NZ_NGFP01000010.1"/>
</dbReference>
<evidence type="ECO:0000313" key="1">
    <source>
        <dbReference type="EMBL" id="OUC99203.1"/>
    </source>
</evidence>
<proteinExistence type="predicted"/>
<name>A0A243RXE4_9ACTN</name>